<evidence type="ECO:0000313" key="1">
    <source>
        <dbReference type="EnsemblPlants" id="AET3Gv21142700.2"/>
    </source>
</evidence>
<sequence length="95" mass="10836">PVLSRAHQYASPLFPLVARFHQGRNRAAVSPATDPVRRRRPRSLRDRALVLRLRPRSCCRRPPDAAPALAGRRTTPCFRSVHLDLLTSQHLNRAR</sequence>
<dbReference type="Gramene" id="AET3Gv21142700.2">
    <property type="protein sequence ID" value="AET3Gv21142700.2"/>
    <property type="gene ID" value="AET3Gv21142700"/>
</dbReference>
<name>A0A453GPB8_AEGTS</name>
<reference evidence="2" key="1">
    <citation type="journal article" date="2014" name="Science">
        <title>Ancient hybridizations among the ancestral genomes of bread wheat.</title>
        <authorList>
            <consortium name="International Wheat Genome Sequencing Consortium,"/>
            <person name="Marcussen T."/>
            <person name="Sandve S.R."/>
            <person name="Heier L."/>
            <person name="Spannagl M."/>
            <person name="Pfeifer M."/>
            <person name="Jakobsen K.S."/>
            <person name="Wulff B.B."/>
            <person name="Steuernagel B."/>
            <person name="Mayer K.F."/>
            <person name="Olsen O.A."/>
        </authorList>
    </citation>
    <scope>NUCLEOTIDE SEQUENCE [LARGE SCALE GENOMIC DNA]</scope>
    <source>
        <strain evidence="2">cv. AL8/78</strain>
    </source>
</reference>
<dbReference type="EnsemblPlants" id="AET3Gv21142700.2">
    <property type="protein sequence ID" value="AET3Gv21142700.2"/>
    <property type="gene ID" value="AET3Gv21142700"/>
</dbReference>
<organism evidence="1 2">
    <name type="scientific">Aegilops tauschii subsp. strangulata</name>
    <name type="common">Goatgrass</name>
    <dbReference type="NCBI Taxonomy" id="200361"/>
    <lineage>
        <taxon>Eukaryota</taxon>
        <taxon>Viridiplantae</taxon>
        <taxon>Streptophyta</taxon>
        <taxon>Embryophyta</taxon>
        <taxon>Tracheophyta</taxon>
        <taxon>Spermatophyta</taxon>
        <taxon>Magnoliopsida</taxon>
        <taxon>Liliopsida</taxon>
        <taxon>Poales</taxon>
        <taxon>Poaceae</taxon>
        <taxon>BOP clade</taxon>
        <taxon>Pooideae</taxon>
        <taxon>Triticodae</taxon>
        <taxon>Triticeae</taxon>
        <taxon>Triticinae</taxon>
        <taxon>Aegilops</taxon>
    </lineage>
</organism>
<evidence type="ECO:0000313" key="2">
    <source>
        <dbReference type="Proteomes" id="UP000015105"/>
    </source>
</evidence>
<keyword evidence="2" id="KW-1185">Reference proteome</keyword>
<protein>
    <submittedName>
        <fullName evidence="1">Uncharacterized protein</fullName>
    </submittedName>
</protein>
<reference evidence="1" key="4">
    <citation type="submission" date="2019-03" db="UniProtKB">
        <authorList>
            <consortium name="EnsemblPlants"/>
        </authorList>
    </citation>
    <scope>IDENTIFICATION</scope>
</reference>
<reference evidence="2" key="2">
    <citation type="journal article" date="2017" name="Nat. Plants">
        <title>The Aegilops tauschii genome reveals multiple impacts of transposons.</title>
        <authorList>
            <person name="Zhao G."/>
            <person name="Zou C."/>
            <person name="Li K."/>
            <person name="Wang K."/>
            <person name="Li T."/>
            <person name="Gao L."/>
            <person name="Zhang X."/>
            <person name="Wang H."/>
            <person name="Yang Z."/>
            <person name="Liu X."/>
            <person name="Jiang W."/>
            <person name="Mao L."/>
            <person name="Kong X."/>
            <person name="Jiao Y."/>
            <person name="Jia J."/>
        </authorList>
    </citation>
    <scope>NUCLEOTIDE SEQUENCE [LARGE SCALE GENOMIC DNA]</scope>
    <source>
        <strain evidence="2">cv. AL8/78</strain>
    </source>
</reference>
<accession>A0A453GPB8</accession>
<reference evidence="1" key="5">
    <citation type="journal article" date="2021" name="G3 (Bethesda)">
        <title>Aegilops tauschii genome assembly Aet v5.0 features greater sequence contiguity and improved annotation.</title>
        <authorList>
            <person name="Wang L."/>
            <person name="Zhu T."/>
            <person name="Rodriguez J.C."/>
            <person name="Deal K.R."/>
            <person name="Dubcovsky J."/>
            <person name="McGuire P.E."/>
            <person name="Lux T."/>
            <person name="Spannagl M."/>
            <person name="Mayer K.F.X."/>
            <person name="Baldrich P."/>
            <person name="Meyers B.C."/>
            <person name="Huo N."/>
            <person name="Gu Y.Q."/>
            <person name="Zhou H."/>
            <person name="Devos K.M."/>
            <person name="Bennetzen J.L."/>
            <person name="Unver T."/>
            <person name="Budak H."/>
            <person name="Gulick P.J."/>
            <person name="Galiba G."/>
            <person name="Kalapos B."/>
            <person name="Nelson D.R."/>
            <person name="Li P."/>
            <person name="You F.M."/>
            <person name="Luo M.C."/>
            <person name="Dvorak J."/>
        </authorList>
    </citation>
    <scope>NUCLEOTIDE SEQUENCE [LARGE SCALE GENOMIC DNA]</scope>
    <source>
        <strain evidence="1">cv. AL8/78</strain>
    </source>
</reference>
<dbReference type="Proteomes" id="UP000015105">
    <property type="component" value="Chromosome 3D"/>
</dbReference>
<dbReference type="AlphaFoldDB" id="A0A453GPB8"/>
<reference evidence="1" key="3">
    <citation type="journal article" date="2017" name="Nature">
        <title>Genome sequence of the progenitor of the wheat D genome Aegilops tauschii.</title>
        <authorList>
            <person name="Luo M.C."/>
            <person name="Gu Y.Q."/>
            <person name="Puiu D."/>
            <person name="Wang H."/>
            <person name="Twardziok S.O."/>
            <person name="Deal K.R."/>
            <person name="Huo N."/>
            <person name="Zhu T."/>
            <person name="Wang L."/>
            <person name="Wang Y."/>
            <person name="McGuire P.E."/>
            <person name="Liu S."/>
            <person name="Long H."/>
            <person name="Ramasamy R.K."/>
            <person name="Rodriguez J.C."/>
            <person name="Van S.L."/>
            <person name="Yuan L."/>
            <person name="Wang Z."/>
            <person name="Xia Z."/>
            <person name="Xiao L."/>
            <person name="Anderson O.D."/>
            <person name="Ouyang S."/>
            <person name="Liang Y."/>
            <person name="Zimin A.V."/>
            <person name="Pertea G."/>
            <person name="Qi P."/>
            <person name="Bennetzen J.L."/>
            <person name="Dai X."/>
            <person name="Dawson M.W."/>
            <person name="Muller H.G."/>
            <person name="Kugler K."/>
            <person name="Rivarola-Duarte L."/>
            <person name="Spannagl M."/>
            <person name="Mayer K.F.X."/>
            <person name="Lu F.H."/>
            <person name="Bevan M.W."/>
            <person name="Leroy P."/>
            <person name="Li P."/>
            <person name="You F.M."/>
            <person name="Sun Q."/>
            <person name="Liu Z."/>
            <person name="Lyons E."/>
            <person name="Wicker T."/>
            <person name="Salzberg S.L."/>
            <person name="Devos K.M."/>
            <person name="Dvorak J."/>
        </authorList>
    </citation>
    <scope>NUCLEOTIDE SEQUENCE [LARGE SCALE GENOMIC DNA]</scope>
    <source>
        <strain evidence="1">cv. AL8/78</strain>
    </source>
</reference>
<proteinExistence type="predicted"/>